<evidence type="ECO:0000256" key="4">
    <source>
        <dbReference type="ARBA" id="ARBA00023125"/>
    </source>
</evidence>
<evidence type="ECO:0000313" key="11">
    <source>
        <dbReference type="Proteomes" id="UP001190825"/>
    </source>
</evidence>
<evidence type="ECO:0000259" key="8">
    <source>
        <dbReference type="PROSITE" id="PS50110"/>
    </source>
</evidence>
<feature type="DNA-binding region" description="OmpR/PhoB-type" evidence="7">
    <location>
        <begin position="126"/>
        <end position="220"/>
    </location>
</feature>
<dbReference type="RefSeq" id="WP_102040246.1">
    <property type="nucleotide sequence ID" value="NZ_NBUC01000137.1"/>
</dbReference>
<dbReference type="CDD" id="cd00383">
    <property type="entry name" value="trans_reg_C"/>
    <property type="match status" value="1"/>
</dbReference>
<evidence type="ECO:0000256" key="1">
    <source>
        <dbReference type="ARBA" id="ARBA00022553"/>
    </source>
</evidence>
<dbReference type="InterPro" id="IPR001789">
    <property type="entry name" value="Sig_transdc_resp-reg_receiver"/>
</dbReference>
<evidence type="ECO:0000256" key="3">
    <source>
        <dbReference type="ARBA" id="ARBA00023015"/>
    </source>
</evidence>
<dbReference type="Gene3D" id="1.10.10.10">
    <property type="entry name" value="Winged helix-like DNA-binding domain superfamily/Winged helix DNA-binding domain"/>
    <property type="match status" value="1"/>
</dbReference>
<evidence type="ECO:0000256" key="2">
    <source>
        <dbReference type="ARBA" id="ARBA00023012"/>
    </source>
</evidence>
<name>A0ABX4TF56_9HYPH</name>
<proteinExistence type="predicted"/>
<dbReference type="InterPro" id="IPR011006">
    <property type="entry name" value="CheY-like_superfamily"/>
</dbReference>
<dbReference type="Gene3D" id="6.10.250.690">
    <property type="match status" value="1"/>
</dbReference>
<evidence type="ECO:0000256" key="5">
    <source>
        <dbReference type="ARBA" id="ARBA00023163"/>
    </source>
</evidence>
<dbReference type="PROSITE" id="PS51755">
    <property type="entry name" value="OMPR_PHOB"/>
    <property type="match status" value="1"/>
</dbReference>
<dbReference type="InterPro" id="IPR036388">
    <property type="entry name" value="WH-like_DNA-bd_sf"/>
</dbReference>
<feature type="domain" description="Response regulatory" evidence="8">
    <location>
        <begin position="2"/>
        <end position="118"/>
    </location>
</feature>
<sequence length="222" mass="25281">MRMLLIEDDRPLGSATREQLVIDGHAVDWAKDLDEARHYASVADYEIILLDVLLPDGNGIDYLREISKGAVSRLVIIVIMTCRDQTSQKVEALDAGADDYMVKPFDLDELSARIRAVARRRAGYTAPICTLGPLTINVAEKHLERDGQRVNLTRREWAVFEYLFHWLGKTVLKTKIEDALYNLGSEIESNTVEVYISRLRKKIGGDRILTERGFGYRLVDTW</sequence>
<dbReference type="Pfam" id="PF00072">
    <property type="entry name" value="Response_reg"/>
    <property type="match status" value="1"/>
</dbReference>
<dbReference type="Pfam" id="PF00486">
    <property type="entry name" value="Trans_reg_C"/>
    <property type="match status" value="1"/>
</dbReference>
<evidence type="ECO:0000313" key="10">
    <source>
        <dbReference type="EMBL" id="PLT96852.1"/>
    </source>
</evidence>
<feature type="domain" description="OmpR/PhoB-type" evidence="9">
    <location>
        <begin position="126"/>
        <end position="220"/>
    </location>
</feature>
<keyword evidence="11" id="KW-1185">Reference proteome</keyword>
<evidence type="ECO:0000256" key="6">
    <source>
        <dbReference type="PROSITE-ProRule" id="PRU00169"/>
    </source>
</evidence>
<reference evidence="10 11" key="1">
    <citation type="journal article" date="2018" name="FEMS Microbiol. Ecol.">
        <title>Co-invading symbiotic mutualists of Medicago polymorpha retain high ancestral diversity and contain diverse accessory genomes.</title>
        <authorList>
            <person name="Porter S.S."/>
            <person name="Faber-Hammond J.J."/>
            <person name="Friesen M.L."/>
        </authorList>
    </citation>
    <scope>NUCLEOTIDE SEQUENCE [LARGE SCALE GENOMIC DNA]</scope>
    <source>
        <strain evidence="10 11">Str16</strain>
    </source>
</reference>
<gene>
    <name evidence="10" type="ORF">BMJ33_27040</name>
</gene>
<dbReference type="SMART" id="SM00448">
    <property type="entry name" value="REC"/>
    <property type="match status" value="1"/>
</dbReference>
<keyword evidence="5" id="KW-0804">Transcription</keyword>
<dbReference type="InterPro" id="IPR001867">
    <property type="entry name" value="OmpR/PhoB-type_DNA-bd"/>
</dbReference>
<keyword evidence="2" id="KW-0902">Two-component regulatory system</keyword>
<feature type="modified residue" description="4-aspartylphosphate" evidence="6">
    <location>
        <position position="51"/>
    </location>
</feature>
<dbReference type="PANTHER" id="PTHR48111">
    <property type="entry name" value="REGULATOR OF RPOS"/>
    <property type="match status" value="1"/>
</dbReference>
<keyword evidence="1 6" id="KW-0597">Phosphoprotein</keyword>
<dbReference type="EMBL" id="NBUC01000137">
    <property type="protein sequence ID" value="PLT96852.1"/>
    <property type="molecule type" value="Genomic_DNA"/>
</dbReference>
<keyword evidence="4 7" id="KW-0238">DNA-binding</keyword>
<dbReference type="InterPro" id="IPR039420">
    <property type="entry name" value="WalR-like"/>
</dbReference>
<dbReference type="Gene3D" id="3.40.50.2300">
    <property type="match status" value="1"/>
</dbReference>
<dbReference type="Proteomes" id="UP001190825">
    <property type="component" value="Unassembled WGS sequence"/>
</dbReference>
<evidence type="ECO:0000256" key="7">
    <source>
        <dbReference type="PROSITE-ProRule" id="PRU01091"/>
    </source>
</evidence>
<accession>A0ABX4TF56</accession>
<keyword evidence="3" id="KW-0805">Transcription regulation</keyword>
<dbReference type="PANTHER" id="PTHR48111:SF1">
    <property type="entry name" value="TWO-COMPONENT RESPONSE REGULATOR ORR33"/>
    <property type="match status" value="1"/>
</dbReference>
<dbReference type="SMART" id="SM00862">
    <property type="entry name" value="Trans_reg_C"/>
    <property type="match status" value="1"/>
</dbReference>
<dbReference type="SUPFAM" id="SSF52172">
    <property type="entry name" value="CheY-like"/>
    <property type="match status" value="1"/>
</dbReference>
<comment type="caution">
    <text evidence="10">The sequence shown here is derived from an EMBL/GenBank/DDBJ whole genome shotgun (WGS) entry which is preliminary data.</text>
</comment>
<evidence type="ECO:0000259" key="9">
    <source>
        <dbReference type="PROSITE" id="PS51755"/>
    </source>
</evidence>
<dbReference type="GO" id="GO:0003677">
    <property type="term" value="F:DNA binding"/>
    <property type="evidence" value="ECO:0007669"/>
    <property type="project" value="UniProtKB-KW"/>
</dbReference>
<organism evidence="10 11">
    <name type="scientific">Sinorhizobium medicae</name>
    <dbReference type="NCBI Taxonomy" id="110321"/>
    <lineage>
        <taxon>Bacteria</taxon>
        <taxon>Pseudomonadati</taxon>
        <taxon>Pseudomonadota</taxon>
        <taxon>Alphaproteobacteria</taxon>
        <taxon>Hyphomicrobiales</taxon>
        <taxon>Rhizobiaceae</taxon>
        <taxon>Sinorhizobium/Ensifer group</taxon>
        <taxon>Sinorhizobium</taxon>
    </lineage>
</organism>
<dbReference type="PROSITE" id="PS50110">
    <property type="entry name" value="RESPONSE_REGULATORY"/>
    <property type="match status" value="1"/>
</dbReference>
<protein>
    <submittedName>
        <fullName evidence="10">DNA-binding response regulator</fullName>
    </submittedName>
</protein>